<protein>
    <submittedName>
        <fullName evidence="1">Uncharacterized protein</fullName>
    </submittedName>
</protein>
<evidence type="ECO:0000313" key="1">
    <source>
        <dbReference type="EMBL" id="CAK8162645.1"/>
    </source>
</evidence>
<dbReference type="Proteomes" id="UP001314181">
    <property type="component" value="Unassembled WGS sequence"/>
</dbReference>
<dbReference type="EMBL" id="CAWVOK010000013">
    <property type="protein sequence ID" value="CAK8162645.1"/>
    <property type="molecule type" value="Genomic_DNA"/>
</dbReference>
<organism evidence="1 2">
    <name type="scientific">Candidatus Xenohaliotis californiensis</name>
    <dbReference type="NCBI Taxonomy" id="84677"/>
    <lineage>
        <taxon>Bacteria</taxon>
        <taxon>Pseudomonadati</taxon>
        <taxon>Pseudomonadota</taxon>
        <taxon>Alphaproteobacteria</taxon>
        <taxon>Rickettsiales</taxon>
        <taxon>Anaplasmataceae</taxon>
        <taxon>Candidatus Xenohaliotis</taxon>
    </lineage>
</organism>
<sequence>MKSLENAIDKECSTEKQIDEIAHHAHNNIQFLKKNSQEQIATFKKRAGDNFAMNAHAQKTQCNEEIKSHIINQINDHLYKFFVTHQANVGKKSCIENSLNKLENILNANDID</sequence>
<gene>
    <name evidence="1" type="ORF">CAXC1_210001</name>
</gene>
<keyword evidence="2" id="KW-1185">Reference proteome</keyword>
<accession>A0ABM9N7Q3</accession>
<evidence type="ECO:0000313" key="2">
    <source>
        <dbReference type="Proteomes" id="UP001314181"/>
    </source>
</evidence>
<comment type="caution">
    <text evidence="1">The sequence shown here is derived from an EMBL/GenBank/DDBJ whole genome shotgun (WGS) entry which is preliminary data.</text>
</comment>
<dbReference type="RefSeq" id="WP_338363725.1">
    <property type="nucleotide sequence ID" value="NZ_CAWVOK010000013.1"/>
</dbReference>
<proteinExistence type="predicted"/>
<reference evidence="1 2" key="1">
    <citation type="submission" date="2024-01" db="EMBL/GenBank/DDBJ databases">
        <authorList>
            <person name="Kunselman E."/>
        </authorList>
    </citation>
    <scope>NUCLEOTIDE SEQUENCE [LARGE SCALE GENOMIC DNA]</scope>
    <source>
        <strain evidence="1">2 abalone samples</strain>
    </source>
</reference>
<name>A0ABM9N7Q3_9RICK</name>